<keyword evidence="3" id="KW-1185">Reference proteome</keyword>
<dbReference type="HOGENOM" id="CLU_036301_0_1_1"/>
<dbReference type="KEGG" id="pfy:PFICI_02832"/>
<dbReference type="EMBL" id="KI912110">
    <property type="protein sequence ID" value="ETS84807.1"/>
    <property type="molecule type" value="Genomic_DNA"/>
</dbReference>
<dbReference type="OrthoDB" id="2130735at2759"/>
<dbReference type="PANTHER" id="PTHR38792">
    <property type="entry name" value="BNR/ASP-BOX REPEAT DOMAIN PROTEIN (AFU_ORTHOLOGUE AFUA_7G06430)-RELATED"/>
    <property type="match status" value="1"/>
</dbReference>
<feature type="signal peptide" evidence="1">
    <location>
        <begin position="1"/>
        <end position="18"/>
    </location>
</feature>
<dbReference type="RefSeq" id="XP_007829604.1">
    <property type="nucleotide sequence ID" value="XM_007831413.1"/>
</dbReference>
<accession>W3XHB1</accession>
<dbReference type="OMA" id="DTQNNWG"/>
<organism evidence="2 3">
    <name type="scientific">Pestalotiopsis fici (strain W106-1 / CGMCC3.15140)</name>
    <dbReference type="NCBI Taxonomy" id="1229662"/>
    <lineage>
        <taxon>Eukaryota</taxon>
        <taxon>Fungi</taxon>
        <taxon>Dikarya</taxon>
        <taxon>Ascomycota</taxon>
        <taxon>Pezizomycotina</taxon>
        <taxon>Sordariomycetes</taxon>
        <taxon>Xylariomycetidae</taxon>
        <taxon>Amphisphaeriales</taxon>
        <taxon>Sporocadaceae</taxon>
        <taxon>Pestalotiopsis</taxon>
    </lineage>
</organism>
<dbReference type="Proteomes" id="UP000030651">
    <property type="component" value="Unassembled WGS sequence"/>
</dbReference>
<evidence type="ECO:0000313" key="2">
    <source>
        <dbReference type="EMBL" id="ETS84807.1"/>
    </source>
</evidence>
<evidence type="ECO:0000313" key="3">
    <source>
        <dbReference type="Proteomes" id="UP000030651"/>
    </source>
</evidence>
<dbReference type="AlphaFoldDB" id="W3XHB1"/>
<sequence length="386" mass="42868">MLLTAALALAAVSRLVDAAAVAIDTRAVVDGEPTTVDRTLLFQPPDNYTDPRTLYARTVELSDGKLLATWENYSPEPPPVWFPIYESLDYGQSWTEISRVQDQVYGFGLRYQPFLYELPQAFGDYPAGTVLLSGSAIPTNLSETNIELYASRDQGLTWEFVSHIAHGGVALPNNGETPVWEPFIYVYEDTLIVYYSDQRDPNYGQKLVHQETTDLVNWSDVIDDVTHSTYTDRPGMPVVTKLPNGQYFYVYEYGGTSITTDYSFPIYYRIADDPRQFADAADHYVNASGYIPVSSPYAVWSSVGGENGSIVVSSGRQPLFINRALGDPDAWELYDDFDQPAAYTRSLRVLAEDDDFLLVAGAGVLPPSTTNNVTVSVYKISEILGL</sequence>
<name>W3XHB1_PESFW</name>
<dbReference type="CDD" id="cd15482">
    <property type="entry name" value="Sialidase_non-viral"/>
    <property type="match status" value="1"/>
</dbReference>
<dbReference type="GeneID" id="19267845"/>
<evidence type="ECO:0008006" key="4">
    <source>
        <dbReference type="Google" id="ProtNLM"/>
    </source>
</evidence>
<keyword evidence="1" id="KW-0732">Signal</keyword>
<dbReference type="eggNOG" id="ENOG502QW46">
    <property type="taxonomic scope" value="Eukaryota"/>
</dbReference>
<dbReference type="Gene3D" id="2.120.10.10">
    <property type="match status" value="1"/>
</dbReference>
<protein>
    <recommendedName>
        <fullName evidence="4">Glycoside hydrolase family 93 protein</fullName>
    </recommendedName>
</protein>
<evidence type="ECO:0000256" key="1">
    <source>
        <dbReference type="SAM" id="SignalP"/>
    </source>
</evidence>
<dbReference type="PANTHER" id="PTHR38792:SF3">
    <property type="entry name" value="BNR_ASP-BOX REPEAT DOMAIN PROTEIN (AFU_ORTHOLOGUE AFUA_7G06430)-RELATED"/>
    <property type="match status" value="1"/>
</dbReference>
<reference evidence="3" key="1">
    <citation type="journal article" date="2015" name="BMC Genomics">
        <title>Genomic and transcriptomic analysis of the endophytic fungus Pestalotiopsis fici reveals its lifestyle and high potential for synthesis of natural products.</title>
        <authorList>
            <person name="Wang X."/>
            <person name="Zhang X."/>
            <person name="Liu L."/>
            <person name="Xiang M."/>
            <person name="Wang W."/>
            <person name="Sun X."/>
            <person name="Che Y."/>
            <person name="Guo L."/>
            <person name="Liu G."/>
            <person name="Guo L."/>
            <person name="Wang C."/>
            <person name="Yin W.B."/>
            <person name="Stadler M."/>
            <person name="Zhang X."/>
            <person name="Liu X."/>
        </authorList>
    </citation>
    <scope>NUCLEOTIDE SEQUENCE [LARGE SCALE GENOMIC DNA]</scope>
    <source>
        <strain evidence="3">W106-1 / CGMCC3.15140</strain>
    </source>
</reference>
<dbReference type="SUPFAM" id="SSF110296">
    <property type="entry name" value="Oligoxyloglucan reducing end-specific cellobiohydrolase"/>
    <property type="match status" value="1"/>
</dbReference>
<dbReference type="InParanoid" id="W3XHB1"/>
<feature type="chain" id="PRO_5004835085" description="Glycoside hydrolase family 93 protein" evidence="1">
    <location>
        <begin position="19"/>
        <end position="386"/>
    </location>
</feature>
<gene>
    <name evidence="2" type="ORF">PFICI_02832</name>
</gene>
<proteinExistence type="predicted"/>